<reference evidence="4" key="1">
    <citation type="journal article" date="2022" name="Cell">
        <title>Design, construction, and in vivo augmentation of a complex gut microbiome.</title>
        <authorList>
            <person name="Cheng A.G."/>
            <person name="Ho P.Y."/>
            <person name="Aranda-Diaz A."/>
            <person name="Jain S."/>
            <person name="Yu F.B."/>
            <person name="Meng X."/>
            <person name="Wang M."/>
            <person name="Iakiviak M."/>
            <person name="Nagashima K."/>
            <person name="Zhao A."/>
            <person name="Murugkar P."/>
            <person name="Patil A."/>
            <person name="Atabakhsh K."/>
            <person name="Weakley A."/>
            <person name="Yan J."/>
            <person name="Brumbaugh A.R."/>
            <person name="Higginbottom S."/>
            <person name="Dimas A."/>
            <person name="Shiver A.L."/>
            <person name="Deutschbauer A."/>
            <person name="Neff N."/>
            <person name="Sonnenburg J.L."/>
            <person name="Huang K.C."/>
            <person name="Fischbach M.A."/>
        </authorList>
    </citation>
    <scope>NUCLEOTIDE SEQUENCE</scope>
    <source>
        <strain evidence="4">JC50</strain>
    </source>
</reference>
<keyword evidence="5" id="KW-1185">Reference proteome</keyword>
<gene>
    <name evidence="4" type="ORF">NQ519_13940</name>
</gene>
<dbReference type="Proteomes" id="UP001058267">
    <property type="component" value="Chromosome"/>
</dbReference>
<dbReference type="RefSeq" id="WP_257005753.1">
    <property type="nucleotide sequence ID" value="NZ_CP102252.1"/>
</dbReference>
<evidence type="ECO:0000256" key="2">
    <source>
        <dbReference type="ARBA" id="ARBA00023239"/>
    </source>
</evidence>
<evidence type="ECO:0000313" key="5">
    <source>
        <dbReference type="Proteomes" id="UP001058267"/>
    </source>
</evidence>
<proteinExistence type="predicted"/>
<evidence type="ECO:0000256" key="1">
    <source>
        <dbReference type="ARBA" id="ARBA00022729"/>
    </source>
</evidence>
<organism evidence="4 5">
    <name type="scientific">Alistipes senegalensis JC50</name>
    <dbReference type="NCBI Taxonomy" id="1033732"/>
    <lineage>
        <taxon>Bacteria</taxon>
        <taxon>Pseudomonadati</taxon>
        <taxon>Bacteroidota</taxon>
        <taxon>Bacteroidia</taxon>
        <taxon>Bacteroidales</taxon>
        <taxon>Rikenellaceae</taxon>
        <taxon>Alistipes</taxon>
    </lineage>
</organism>
<dbReference type="EMBL" id="CP102252">
    <property type="protein sequence ID" value="UWN66811.1"/>
    <property type="molecule type" value="Genomic_DNA"/>
</dbReference>
<dbReference type="GO" id="GO:0016829">
    <property type="term" value="F:lyase activity"/>
    <property type="evidence" value="ECO:0007669"/>
    <property type="project" value="UniProtKB-KW"/>
</dbReference>
<evidence type="ECO:0000259" key="3">
    <source>
        <dbReference type="Pfam" id="PF05426"/>
    </source>
</evidence>
<dbReference type="InterPro" id="IPR008397">
    <property type="entry name" value="Alginate_lyase_dom"/>
</dbReference>
<dbReference type="Gene3D" id="1.50.10.100">
    <property type="entry name" value="Chondroitin AC/alginate lyase"/>
    <property type="match status" value="1"/>
</dbReference>
<dbReference type="SUPFAM" id="SSF48230">
    <property type="entry name" value="Chondroitin AC/alginate lyase"/>
    <property type="match status" value="1"/>
</dbReference>
<dbReference type="Pfam" id="PF05426">
    <property type="entry name" value="Alginate_lyase"/>
    <property type="match status" value="1"/>
</dbReference>
<evidence type="ECO:0000313" key="4">
    <source>
        <dbReference type="EMBL" id="UWN66811.1"/>
    </source>
</evidence>
<dbReference type="InterPro" id="IPR008929">
    <property type="entry name" value="Chondroitin_lyas"/>
</dbReference>
<protein>
    <submittedName>
        <fullName evidence="4">Alginate lyase family protein</fullName>
    </submittedName>
</protein>
<keyword evidence="2 4" id="KW-0456">Lyase</keyword>
<name>A0ABY5VBD5_9BACT</name>
<accession>A0ABY5VBD5</accession>
<feature type="domain" description="Alginate lyase" evidence="3">
    <location>
        <begin position="60"/>
        <end position="336"/>
    </location>
</feature>
<keyword evidence="1" id="KW-0732">Signal</keyword>
<sequence length="390" mass="44758">MLSAFFCAVSAAGAERPVVWNMDRLERVRETLPGNRLCRRALSDLRRRCDSLLPVPNPHVMMKRAVPASGDRHDYMSLSRYYWPDPGSADGFPYVRRDGETNPDVDLYDRNRITELADNVCALTVGFYLMDDLRYGAKAGEMIRTWFLDEATSMNPGLDYSQMIPGKNGGKGRPSGIIDMYRMIDVLDAVIVLRDKEVLSDGEMERLRSWFSRLVDWMLTAPNALKIAEGRNNLGVAYDVQLIRYAMFSGRTELARRTLAQFPERRLAVQIEPDGRMPQELKRTKAMSYSIYNIVHMLDACAMARALGEDLYEAEGRAVERALRFLVPFLKDPDSFPYKQINERRLALDDIARQLLRADAYAGNKEFRRLYDRYGAEPEDPIFILFHLIN</sequence>